<dbReference type="EMBL" id="JAIWYP010000001">
    <property type="protein sequence ID" value="KAH3884800.1"/>
    <property type="molecule type" value="Genomic_DNA"/>
</dbReference>
<evidence type="ECO:0000313" key="2">
    <source>
        <dbReference type="Proteomes" id="UP000828390"/>
    </source>
</evidence>
<evidence type="ECO:0000313" key="1">
    <source>
        <dbReference type="EMBL" id="KAH3884800.1"/>
    </source>
</evidence>
<proteinExistence type="predicted"/>
<organism evidence="1 2">
    <name type="scientific">Dreissena polymorpha</name>
    <name type="common">Zebra mussel</name>
    <name type="synonym">Mytilus polymorpha</name>
    <dbReference type="NCBI Taxonomy" id="45954"/>
    <lineage>
        <taxon>Eukaryota</taxon>
        <taxon>Metazoa</taxon>
        <taxon>Spiralia</taxon>
        <taxon>Lophotrochozoa</taxon>
        <taxon>Mollusca</taxon>
        <taxon>Bivalvia</taxon>
        <taxon>Autobranchia</taxon>
        <taxon>Heteroconchia</taxon>
        <taxon>Euheterodonta</taxon>
        <taxon>Imparidentia</taxon>
        <taxon>Neoheterodontei</taxon>
        <taxon>Myida</taxon>
        <taxon>Dreissenoidea</taxon>
        <taxon>Dreissenidae</taxon>
        <taxon>Dreissena</taxon>
    </lineage>
</organism>
<comment type="caution">
    <text evidence="1">The sequence shown here is derived from an EMBL/GenBank/DDBJ whole genome shotgun (WGS) entry which is preliminary data.</text>
</comment>
<sequence length="88" mass="9977">MCFFGRLQVADMLTLNKLTGEDFNCVCFEASGIDDSCHTAATARRHAQEFTNKSDRNIFDVVTCFWYVTNVLLTKSRHCRMCGACLVQ</sequence>
<protein>
    <submittedName>
        <fullName evidence="1">Uncharacterized protein</fullName>
    </submittedName>
</protein>
<keyword evidence="2" id="KW-1185">Reference proteome</keyword>
<reference evidence="1" key="1">
    <citation type="journal article" date="2019" name="bioRxiv">
        <title>The Genome of the Zebra Mussel, Dreissena polymorpha: A Resource for Invasive Species Research.</title>
        <authorList>
            <person name="McCartney M.A."/>
            <person name="Auch B."/>
            <person name="Kono T."/>
            <person name="Mallez S."/>
            <person name="Zhang Y."/>
            <person name="Obille A."/>
            <person name="Becker A."/>
            <person name="Abrahante J.E."/>
            <person name="Garbe J."/>
            <person name="Badalamenti J.P."/>
            <person name="Herman A."/>
            <person name="Mangelson H."/>
            <person name="Liachko I."/>
            <person name="Sullivan S."/>
            <person name="Sone E.D."/>
            <person name="Koren S."/>
            <person name="Silverstein K.A.T."/>
            <person name="Beckman K.B."/>
            <person name="Gohl D.M."/>
        </authorList>
    </citation>
    <scope>NUCLEOTIDE SEQUENCE</scope>
    <source>
        <strain evidence="1">Duluth1</strain>
        <tissue evidence="1">Whole animal</tissue>
    </source>
</reference>
<gene>
    <name evidence="1" type="ORF">DPMN_008785</name>
</gene>
<name>A0A9D4MZ41_DREPO</name>
<dbReference type="AlphaFoldDB" id="A0A9D4MZ41"/>
<accession>A0A9D4MZ41</accession>
<dbReference type="Proteomes" id="UP000828390">
    <property type="component" value="Unassembled WGS sequence"/>
</dbReference>
<reference evidence="1" key="2">
    <citation type="submission" date="2020-11" db="EMBL/GenBank/DDBJ databases">
        <authorList>
            <person name="McCartney M.A."/>
            <person name="Auch B."/>
            <person name="Kono T."/>
            <person name="Mallez S."/>
            <person name="Becker A."/>
            <person name="Gohl D.M."/>
            <person name="Silverstein K.A.T."/>
            <person name="Koren S."/>
            <person name="Bechman K.B."/>
            <person name="Herman A."/>
            <person name="Abrahante J.E."/>
            <person name="Garbe J."/>
        </authorList>
    </citation>
    <scope>NUCLEOTIDE SEQUENCE</scope>
    <source>
        <strain evidence="1">Duluth1</strain>
        <tissue evidence="1">Whole animal</tissue>
    </source>
</reference>